<dbReference type="SUPFAM" id="SSF75620">
    <property type="entry name" value="Release factor"/>
    <property type="match status" value="1"/>
</dbReference>
<evidence type="ECO:0000256" key="4">
    <source>
        <dbReference type="ARBA" id="ARBA00023128"/>
    </source>
</evidence>
<dbReference type="GO" id="GO:0032543">
    <property type="term" value="P:mitochondrial translation"/>
    <property type="evidence" value="ECO:0007669"/>
    <property type="project" value="UniProtKB-ARBA"/>
</dbReference>
<proteinExistence type="inferred from homology"/>
<keyword evidence="3" id="KW-0809">Transit peptide</keyword>
<dbReference type="Gene3D" id="3.30.160.20">
    <property type="match status" value="1"/>
</dbReference>
<dbReference type="GO" id="GO:0003747">
    <property type="term" value="F:translation release factor activity"/>
    <property type="evidence" value="ECO:0007669"/>
    <property type="project" value="InterPro"/>
</dbReference>
<keyword evidence="7" id="KW-1185">Reference proteome</keyword>
<dbReference type="GO" id="GO:0005739">
    <property type="term" value="C:mitochondrion"/>
    <property type="evidence" value="ECO:0007669"/>
    <property type="project" value="UniProtKB-SubCell"/>
</dbReference>
<evidence type="ECO:0000256" key="1">
    <source>
        <dbReference type="ARBA" id="ARBA00004173"/>
    </source>
</evidence>
<evidence type="ECO:0000313" key="7">
    <source>
        <dbReference type="Proteomes" id="UP000265703"/>
    </source>
</evidence>
<dbReference type="Pfam" id="PF00472">
    <property type="entry name" value="RF-1"/>
    <property type="match status" value="1"/>
</dbReference>
<evidence type="ECO:0000256" key="3">
    <source>
        <dbReference type="ARBA" id="ARBA00022946"/>
    </source>
</evidence>
<evidence type="ECO:0000313" key="6">
    <source>
        <dbReference type="EMBL" id="RIA91577.1"/>
    </source>
</evidence>
<dbReference type="InterPro" id="IPR045853">
    <property type="entry name" value="Pep_chain_release_fac_I_sf"/>
</dbReference>
<comment type="similarity">
    <text evidence="2">Belongs to the prokaryotic/mitochondrial release factor family.</text>
</comment>
<dbReference type="OrthoDB" id="277888at2759"/>
<dbReference type="PANTHER" id="PTHR46203:SF1">
    <property type="entry name" value="MITOCHONDRIAL TRANSLATION RELEASE FACTOR IN RESCUE"/>
    <property type="match status" value="1"/>
</dbReference>
<dbReference type="AlphaFoldDB" id="A0A397T5X5"/>
<keyword evidence="4" id="KW-0496">Mitochondrion</keyword>
<dbReference type="InterPro" id="IPR052405">
    <property type="entry name" value="Mito_Transl_Release_Factor"/>
</dbReference>
<evidence type="ECO:0000256" key="2">
    <source>
        <dbReference type="ARBA" id="ARBA00010835"/>
    </source>
</evidence>
<dbReference type="EMBL" id="QKYT01000149">
    <property type="protein sequence ID" value="RIA91577.1"/>
    <property type="molecule type" value="Genomic_DNA"/>
</dbReference>
<dbReference type="PANTHER" id="PTHR46203">
    <property type="entry name" value="PROBABLE PEPTIDE CHAIN RELEASE FACTOR C12ORF65"/>
    <property type="match status" value="1"/>
</dbReference>
<comment type="caution">
    <text evidence="6">The sequence shown here is derived from an EMBL/GenBank/DDBJ whole genome shotgun (WGS) entry which is preliminary data.</text>
</comment>
<name>A0A397T5X5_9GLOM</name>
<dbReference type="InterPro" id="IPR000352">
    <property type="entry name" value="Pep_chain_release_fac_I"/>
</dbReference>
<feature type="domain" description="Prokaryotic-type class I peptide chain release factors" evidence="5">
    <location>
        <begin position="88"/>
        <end position="187"/>
    </location>
</feature>
<comment type="subcellular location">
    <subcellularLocation>
        <location evidence="1">Mitochondrion</location>
    </subcellularLocation>
</comment>
<dbReference type="Proteomes" id="UP000265703">
    <property type="component" value="Unassembled WGS sequence"/>
</dbReference>
<dbReference type="STRING" id="658196.A0A397T5X5"/>
<protein>
    <submittedName>
        <fullName evidence="6">RF-1 domain-containing protein</fullName>
    </submittedName>
</protein>
<evidence type="ECO:0000259" key="5">
    <source>
        <dbReference type="Pfam" id="PF00472"/>
    </source>
</evidence>
<dbReference type="FunFam" id="3.30.160.20:FF:000065">
    <property type="entry name" value="Peptidyl-tRNA hydrolase domain protein"/>
    <property type="match status" value="1"/>
</dbReference>
<sequence length="216" mass="25688">MSLITRSFPFHNLHLHQPNFIHNLRYKTQTFHYKLFQNFNTAIKLQDQTIFKKKLFTSNSLFFDNSIIVNSTEEPTKNVKENNNKKQRIEIELNEQDLIESFVKGSGNGGQKINTTSNCVDLKHIPTGIRVQCQQTRSLQQNRKIARKILVERLDNYYNDELSKYNLKKEKIRKKQSKRKKRIKEKYGDKNKFIKENEVVVVENDTNNMNDMEDFN</sequence>
<gene>
    <name evidence="6" type="ORF">C1645_821894</name>
</gene>
<accession>A0A397T5X5</accession>
<organism evidence="6 7">
    <name type="scientific">Glomus cerebriforme</name>
    <dbReference type="NCBI Taxonomy" id="658196"/>
    <lineage>
        <taxon>Eukaryota</taxon>
        <taxon>Fungi</taxon>
        <taxon>Fungi incertae sedis</taxon>
        <taxon>Mucoromycota</taxon>
        <taxon>Glomeromycotina</taxon>
        <taxon>Glomeromycetes</taxon>
        <taxon>Glomerales</taxon>
        <taxon>Glomeraceae</taxon>
        <taxon>Glomus</taxon>
    </lineage>
</organism>
<reference evidence="6 7" key="1">
    <citation type="submission" date="2018-06" db="EMBL/GenBank/DDBJ databases">
        <title>Comparative genomics reveals the genomic features of Rhizophagus irregularis, R. cerebriforme, R. diaphanum and Gigaspora rosea, and their symbiotic lifestyle signature.</title>
        <authorList>
            <person name="Morin E."/>
            <person name="San Clemente H."/>
            <person name="Chen E.C.H."/>
            <person name="De La Providencia I."/>
            <person name="Hainaut M."/>
            <person name="Kuo A."/>
            <person name="Kohler A."/>
            <person name="Murat C."/>
            <person name="Tang N."/>
            <person name="Roy S."/>
            <person name="Loubradou J."/>
            <person name="Henrissat B."/>
            <person name="Grigoriev I.V."/>
            <person name="Corradi N."/>
            <person name="Roux C."/>
            <person name="Martin F.M."/>
        </authorList>
    </citation>
    <scope>NUCLEOTIDE SEQUENCE [LARGE SCALE GENOMIC DNA]</scope>
    <source>
        <strain evidence="6 7">DAOM 227022</strain>
    </source>
</reference>